<reference evidence="3" key="2">
    <citation type="journal article" date="2014" name="ISME J.">
        <title>Microbial stratification in low pH oxic and suboxic macroscopic growths along an acid mine drainage.</title>
        <authorList>
            <person name="Mendez-Garcia C."/>
            <person name="Mesa V."/>
            <person name="Sprenger R.R."/>
            <person name="Richter M."/>
            <person name="Diez M.S."/>
            <person name="Solano J."/>
            <person name="Bargiela R."/>
            <person name="Golyshina O.V."/>
            <person name="Manteca A."/>
            <person name="Ramos J.L."/>
            <person name="Gallego J.R."/>
            <person name="Llorente I."/>
            <person name="Martins Dos Santos V.A."/>
            <person name="Jensen O.N."/>
            <person name="Pelaez A.I."/>
            <person name="Sanchez J."/>
            <person name="Ferrer M."/>
        </authorList>
    </citation>
    <scope>NUCLEOTIDE SEQUENCE</scope>
</reference>
<dbReference type="SUPFAM" id="SSF88798">
    <property type="entry name" value="N-terminal, heterodimerisation domain of RBP7 (RpoE)"/>
    <property type="match status" value="1"/>
</dbReference>
<dbReference type="Gene3D" id="3.30.1490.120">
    <property type="entry name" value="RNA polymerase Rpb7-like, N-terminal domain"/>
    <property type="match status" value="1"/>
</dbReference>
<dbReference type="AlphaFoldDB" id="T0YRF2"/>
<dbReference type="GO" id="GO:0000428">
    <property type="term" value="C:DNA-directed RNA polymerase complex"/>
    <property type="evidence" value="ECO:0007669"/>
    <property type="project" value="UniProtKB-KW"/>
</dbReference>
<organism evidence="3">
    <name type="scientific">mine drainage metagenome</name>
    <dbReference type="NCBI Taxonomy" id="410659"/>
    <lineage>
        <taxon>unclassified sequences</taxon>
        <taxon>metagenomes</taxon>
        <taxon>ecological metagenomes</taxon>
    </lineage>
</organism>
<name>T0YRF2_9ZZZZ</name>
<evidence type="ECO:0000256" key="1">
    <source>
        <dbReference type="ARBA" id="ARBA00022478"/>
    </source>
</evidence>
<dbReference type="InterPro" id="IPR036898">
    <property type="entry name" value="RNA_pol_Rpb7-like_N_sf"/>
</dbReference>
<proteinExistence type="predicted"/>
<evidence type="ECO:0000313" key="3">
    <source>
        <dbReference type="EMBL" id="EQD34427.1"/>
    </source>
</evidence>
<keyword evidence="2" id="KW-0804">Transcription</keyword>
<comment type="caution">
    <text evidence="3">The sequence shown here is derived from an EMBL/GenBank/DDBJ whole genome shotgun (WGS) entry which is preliminary data.</text>
</comment>
<evidence type="ECO:0000256" key="2">
    <source>
        <dbReference type="ARBA" id="ARBA00023163"/>
    </source>
</evidence>
<feature type="non-terminal residue" evidence="3">
    <location>
        <position position="61"/>
    </location>
</feature>
<protein>
    <submittedName>
        <fullName evidence="3">DNA-directed RNA polymerase subunit E</fullName>
    </submittedName>
</protein>
<gene>
    <name evidence="3" type="ORF">B1B_17211</name>
</gene>
<sequence>MYTIIEDEHVARIPPQLLGESFDQAVEDVARDTLCGRILDVRDETERVIGKCYVISIIDIK</sequence>
<accession>T0YRF2</accession>
<keyword evidence="1 3" id="KW-0240">DNA-directed RNA polymerase</keyword>
<dbReference type="EMBL" id="AUZY01011496">
    <property type="protein sequence ID" value="EQD34427.1"/>
    <property type="molecule type" value="Genomic_DNA"/>
</dbReference>
<reference evidence="3" key="1">
    <citation type="submission" date="2013-08" db="EMBL/GenBank/DDBJ databases">
        <authorList>
            <person name="Mendez C."/>
            <person name="Richter M."/>
            <person name="Ferrer M."/>
            <person name="Sanchez J."/>
        </authorList>
    </citation>
    <scope>NUCLEOTIDE SEQUENCE</scope>
</reference>